<feature type="region of interest" description="Disordered" evidence="1">
    <location>
        <begin position="145"/>
        <end position="168"/>
    </location>
</feature>
<name>A0A8D9B8V9_9HEMI</name>
<organism evidence="2">
    <name type="scientific">Cacopsylla melanoneura</name>
    <dbReference type="NCBI Taxonomy" id="428564"/>
    <lineage>
        <taxon>Eukaryota</taxon>
        <taxon>Metazoa</taxon>
        <taxon>Ecdysozoa</taxon>
        <taxon>Arthropoda</taxon>
        <taxon>Hexapoda</taxon>
        <taxon>Insecta</taxon>
        <taxon>Pterygota</taxon>
        <taxon>Neoptera</taxon>
        <taxon>Paraneoptera</taxon>
        <taxon>Hemiptera</taxon>
        <taxon>Sternorrhyncha</taxon>
        <taxon>Psylloidea</taxon>
        <taxon>Psyllidae</taxon>
        <taxon>Psyllinae</taxon>
        <taxon>Cacopsylla</taxon>
    </lineage>
</organism>
<protein>
    <submittedName>
        <fullName evidence="2">Uncharacterized protein</fullName>
    </submittedName>
</protein>
<dbReference type="EMBL" id="HBUF01613601">
    <property type="protein sequence ID" value="CAG6779326.1"/>
    <property type="molecule type" value="Transcribed_RNA"/>
</dbReference>
<proteinExistence type="predicted"/>
<evidence type="ECO:0000313" key="2">
    <source>
        <dbReference type="EMBL" id="CAG6779326.1"/>
    </source>
</evidence>
<dbReference type="AlphaFoldDB" id="A0A8D9B8V9"/>
<evidence type="ECO:0000256" key="1">
    <source>
        <dbReference type="SAM" id="MobiDB-lite"/>
    </source>
</evidence>
<feature type="compositionally biased region" description="Basic and acidic residues" evidence="1">
    <location>
        <begin position="154"/>
        <end position="168"/>
    </location>
</feature>
<reference evidence="2" key="1">
    <citation type="submission" date="2021-05" db="EMBL/GenBank/DDBJ databases">
        <authorList>
            <person name="Alioto T."/>
            <person name="Alioto T."/>
            <person name="Gomez Garrido J."/>
        </authorList>
    </citation>
    <scope>NUCLEOTIDE SEQUENCE</scope>
</reference>
<accession>A0A8D9B8V9</accession>
<sequence length="168" mass="19600">MNQVMLKLQAMVNNLELMNQVMLKLQAMVNILELTNQLMLKLQVMLNILERLLQTHKVLEKCLLNMKEVMIPTNVQVMTNQVTLANEGHLKGVTPKGRDKVKVIVKLLRMRVLTKQSSKRLDLHKHQVILKIQVITRVRNQVHLSRPGHLKAHRSTERLRQPLKDYKN</sequence>